<reference evidence="2" key="2">
    <citation type="journal article" date="2015" name="Data Brief">
        <title>Shoot transcriptome of the giant reed, Arundo donax.</title>
        <authorList>
            <person name="Barrero R.A."/>
            <person name="Guerrero F.D."/>
            <person name="Moolhuijzen P."/>
            <person name="Goolsby J.A."/>
            <person name="Tidwell J."/>
            <person name="Bellgard S.E."/>
            <person name="Bellgard M.I."/>
        </authorList>
    </citation>
    <scope>NUCLEOTIDE SEQUENCE</scope>
    <source>
        <tissue evidence="2">Shoot tissue taken approximately 20 cm above the soil surface</tissue>
    </source>
</reference>
<accession>A0A0A9CZB0</accession>
<feature type="compositionally biased region" description="Low complexity" evidence="1">
    <location>
        <begin position="47"/>
        <end position="59"/>
    </location>
</feature>
<reference evidence="2" key="1">
    <citation type="submission" date="2014-09" db="EMBL/GenBank/DDBJ databases">
        <authorList>
            <person name="Magalhaes I.L.F."/>
            <person name="Oliveira U."/>
            <person name="Santos F.R."/>
            <person name="Vidigal T.H.D.A."/>
            <person name="Brescovit A.D."/>
            <person name="Santos A.J."/>
        </authorList>
    </citation>
    <scope>NUCLEOTIDE SEQUENCE</scope>
    <source>
        <tissue evidence="2">Shoot tissue taken approximately 20 cm above the soil surface</tissue>
    </source>
</reference>
<feature type="region of interest" description="Disordered" evidence="1">
    <location>
        <begin position="39"/>
        <end position="68"/>
    </location>
</feature>
<name>A0A0A9CZB0_ARUDO</name>
<evidence type="ECO:0000256" key="1">
    <source>
        <dbReference type="SAM" id="MobiDB-lite"/>
    </source>
</evidence>
<dbReference type="AlphaFoldDB" id="A0A0A9CZB0"/>
<dbReference type="EMBL" id="GBRH01219180">
    <property type="protein sequence ID" value="JAD78715.1"/>
    <property type="molecule type" value="Transcribed_RNA"/>
</dbReference>
<sequence>MCKYLIGGENWLAPLRPRLPFGWRVELFQLRAICASLSRPTSEGLISSSSARTLSSASSDMGPSGENDTLQASERFFIFGI</sequence>
<protein>
    <submittedName>
        <fullName evidence="2">Uncharacterized protein</fullName>
    </submittedName>
</protein>
<proteinExistence type="predicted"/>
<organism evidence="2">
    <name type="scientific">Arundo donax</name>
    <name type="common">Giant reed</name>
    <name type="synonym">Donax arundinaceus</name>
    <dbReference type="NCBI Taxonomy" id="35708"/>
    <lineage>
        <taxon>Eukaryota</taxon>
        <taxon>Viridiplantae</taxon>
        <taxon>Streptophyta</taxon>
        <taxon>Embryophyta</taxon>
        <taxon>Tracheophyta</taxon>
        <taxon>Spermatophyta</taxon>
        <taxon>Magnoliopsida</taxon>
        <taxon>Liliopsida</taxon>
        <taxon>Poales</taxon>
        <taxon>Poaceae</taxon>
        <taxon>PACMAD clade</taxon>
        <taxon>Arundinoideae</taxon>
        <taxon>Arundineae</taxon>
        <taxon>Arundo</taxon>
    </lineage>
</organism>
<evidence type="ECO:0000313" key="2">
    <source>
        <dbReference type="EMBL" id="JAD78715.1"/>
    </source>
</evidence>